<feature type="transmembrane region" description="Helical" evidence="9">
    <location>
        <begin position="33"/>
        <end position="52"/>
    </location>
</feature>
<comment type="subcellular location">
    <subcellularLocation>
        <location evidence="1">Cell membrane</location>
        <topology evidence="1">Multi-pass membrane protein</topology>
    </subcellularLocation>
</comment>
<keyword evidence="2" id="KW-0813">Transport</keyword>
<dbReference type="RefSeq" id="WP_169559163.1">
    <property type="nucleotide sequence ID" value="NZ_BSNF01000001.1"/>
</dbReference>
<feature type="transmembrane region" description="Helical" evidence="9">
    <location>
        <begin position="6"/>
        <end position="26"/>
    </location>
</feature>
<feature type="transmembrane region" description="Helical" evidence="9">
    <location>
        <begin position="187"/>
        <end position="209"/>
    </location>
</feature>
<accession>A0ABQ5U129</accession>
<reference evidence="10" key="2">
    <citation type="submission" date="2023-01" db="EMBL/GenBank/DDBJ databases">
        <title>Draft genome sequence of Sneathiella chinensis strain NBRC 103408.</title>
        <authorList>
            <person name="Sun Q."/>
            <person name="Mori K."/>
        </authorList>
    </citation>
    <scope>NUCLEOTIDE SEQUENCE</scope>
    <source>
        <strain evidence="10">NBRC 103408</strain>
    </source>
</reference>
<proteinExistence type="inferred from homology"/>
<dbReference type="InterPro" id="IPR052157">
    <property type="entry name" value="BCAA_transport_permease"/>
</dbReference>
<evidence type="ECO:0000256" key="5">
    <source>
        <dbReference type="ARBA" id="ARBA00022970"/>
    </source>
</evidence>
<evidence type="ECO:0000256" key="1">
    <source>
        <dbReference type="ARBA" id="ARBA00004651"/>
    </source>
</evidence>
<evidence type="ECO:0000256" key="8">
    <source>
        <dbReference type="ARBA" id="ARBA00037998"/>
    </source>
</evidence>
<organism evidence="10 11">
    <name type="scientific">Sneathiella chinensis</name>
    <dbReference type="NCBI Taxonomy" id="349750"/>
    <lineage>
        <taxon>Bacteria</taxon>
        <taxon>Pseudomonadati</taxon>
        <taxon>Pseudomonadota</taxon>
        <taxon>Alphaproteobacteria</taxon>
        <taxon>Sneathiellales</taxon>
        <taxon>Sneathiellaceae</taxon>
        <taxon>Sneathiella</taxon>
    </lineage>
</organism>
<evidence type="ECO:0000313" key="11">
    <source>
        <dbReference type="Proteomes" id="UP001161409"/>
    </source>
</evidence>
<keyword evidence="11" id="KW-1185">Reference proteome</keyword>
<keyword evidence="4 9" id="KW-0812">Transmembrane</keyword>
<dbReference type="CDD" id="cd06582">
    <property type="entry name" value="TM_PBP1_LivH_like"/>
    <property type="match status" value="1"/>
</dbReference>
<dbReference type="Proteomes" id="UP001161409">
    <property type="component" value="Unassembled WGS sequence"/>
</dbReference>
<dbReference type="Pfam" id="PF02653">
    <property type="entry name" value="BPD_transp_2"/>
    <property type="match status" value="1"/>
</dbReference>
<gene>
    <name evidence="10" type="ORF">GCM10007924_03570</name>
</gene>
<keyword evidence="7 9" id="KW-0472">Membrane</keyword>
<evidence type="ECO:0000313" key="10">
    <source>
        <dbReference type="EMBL" id="GLQ05136.1"/>
    </source>
</evidence>
<comment type="caution">
    <text evidence="10">The sequence shown here is derived from an EMBL/GenBank/DDBJ whole genome shotgun (WGS) entry which is preliminary data.</text>
</comment>
<feature type="transmembrane region" description="Helical" evidence="9">
    <location>
        <begin position="221"/>
        <end position="250"/>
    </location>
</feature>
<dbReference type="PANTHER" id="PTHR11795:SF445">
    <property type="entry name" value="AMINO ACID ABC TRANSPORTER PERMEASE PROTEIN"/>
    <property type="match status" value="1"/>
</dbReference>
<evidence type="ECO:0000256" key="2">
    <source>
        <dbReference type="ARBA" id="ARBA00022448"/>
    </source>
</evidence>
<sequence length="289" mass="30506">MLALQLAITGLQTGAIYALTAVGFSLIFGSTRIFHFSHGATFIIAAYLFYFVDVSGYGVIPAILAAASGAIVFGLLMYRFIYVPIQRDEGSFFTVFVASFGIGIVVQNVIGMVFGRGYVAVQTSLSKSVELAEGLYVAPLAWIAVLCATVFFAALWYFLRFSTTGMALRALSDNPELVRVFGLNPKFISACAFAIGSLLVVPAAIISGATQGLNPAMGHHVMLISLAATIVGGIGSVPGTLIAGLVLGLAESLALLYVESQWTEAVTFAILFLFILLRPSGLLGRSATH</sequence>
<feature type="transmembrane region" description="Helical" evidence="9">
    <location>
        <begin position="135"/>
        <end position="159"/>
    </location>
</feature>
<evidence type="ECO:0000256" key="9">
    <source>
        <dbReference type="SAM" id="Phobius"/>
    </source>
</evidence>
<keyword evidence="3" id="KW-1003">Cell membrane</keyword>
<dbReference type="InterPro" id="IPR001851">
    <property type="entry name" value="ABC_transp_permease"/>
</dbReference>
<protein>
    <submittedName>
        <fullName evidence="10">Branched-chain amino acid ABC transporter permease</fullName>
    </submittedName>
</protein>
<evidence type="ECO:0000256" key="6">
    <source>
        <dbReference type="ARBA" id="ARBA00022989"/>
    </source>
</evidence>
<evidence type="ECO:0000256" key="3">
    <source>
        <dbReference type="ARBA" id="ARBA00022475"/>
    </source>
</evidence>
<dbReference type="EMBL" id="BSNF01000001">
    <property type="protein sequence ID" value="GLQ05136.1"/>
    <property type="molecule type" value="Genomic_DNA"/>
</dbReference>
<keyword evidence="5" id="KW-0029">Amino-acid transport</keyword>
<keyword evidence="6 9" id="KW-1133">Transmembrane helix</keyword>
<comment type="similarity">
    <text evidence="8">Belongs to the binding-protein-dependent transport system permease family. LivHM subfamily.</text>
</comment>
<reference evidence="10" key="1">
    <citation type="journal article" date="2014" name="Int. J. Syst. Evol. Microbiol.">
        <title>Complete genome of a new Firmicutes species belonging to the dominant human colonic microbiota ('Ruminococcus bicirculans') reveals two chromosomes and a selective capacity to utilize plant glucans.</title>
        <authorList>
            <consortium name="NISC Comparative Sequencing Program"/>
            <person name="Wegmann U."/>
            <person name="Louis P."/>
            <person name="Goesmann A."/>
            <person name="Henrissat B."/>
            <person name="Duncan S.H."/>
            <person name="Flint H.J."/>
        </authorList>
    </citation>
    <scope>NUCLEOTIDE SEQUENCE</scope>
    <source>
        <strain evidence="10">NBRC 103408</strain>
    </source>
</reference>
<name>A0ABQ5U129_9PROT</name>
<feature type="transmembrane region" description="Helical" evidence="9">
    <location>
        <begin position="58"/>
        <end position="80"/>
    </location>
</feature>
<evidence type="ECO:0000256" key="7">
    <source>
        <dbReference type="ARBA" id="ARBA00023136"/>
    </source>
</evidence>
<feature type="transmembrane region" description="Helical" evidence="9">
    <location>
        <begin position="262"/>
        <end position="281"/>
    </location>
</feature>
<evidence type="ECO:0000256" key="4">
    <source>
        <dbReference type="ARBA" id="ARBA00022692"/>
    </source>
</evidence>
<feature type="transmembrane region" description="Helical" evidence="9">
    <location>
        <begin position="92"/>
        <end position="115"/>
    </location>
</feature>
<dbReference type="PANTHER" id="PTHR11795">
    <property type="entry name" value="BRANCHED-CHAIN AMINO ACID TRANSPORT SYSTEM PERMEASE PROTEIN LIVH"/>
    <property type="match status" value="1"/>
</dbReference>